<accession>A0ABQ6LRE4</accession>
<keyword evidence="3" id="KW-1185">Reference proteome</keyword>
<dbReference type="RefSeq" id="WP_285672749.1">
    <property type="nucleotide sequence ID" value="NZ_BSYI01000026.1"/>
</dbReference>
<gene>
    <name evidence="2" type="ORF">LNKW23_31230</name>
</gene>
<dbReference type="Proteomes" id="UP001239909">
    <property type="component" value="Unassembled WGS sequence"/>
</dbReference>
<comment type="caution">
    <text evidence="2">The sequence shown here is derived from an EMBL/GenBank/DDBJ whole genome shotgun (WGS) entry which is preliminary data.</text>
</comment>
<name>A0ABQ6LRE4_9RHOB</name>
<reference evidence="2 3" key="1">
    <citation type="submission" date="2023-04" db="EMBL/GenBank/DDBJ databases">
        <title>Marinoamorphus aggregata gen. nov., sp. Nov., isolate from tissue of brittle star Ophioplocus japonicus.</title>
        <authorList>
            <person name="Kawano K."/>
            <person name="Sawayama S."/>
            <person name="Nakagawa S."/>
        </authorList>
    </citation>
    <scope>NUCLEOTIDE SEQUENCE [LARGE SCALE GENOMIC DNA]</scope>
    <source>
        <strain evidence="2 3">NKW23</strain>
    </source>
</reference>
<evidence type="ECO:0000313" key="3">
    <source>
        <dbReference type="Proteomes" id="UP001239909"/>
    </source>
</evidence>
<organism evidence="2 3">
    <name type="scientific">Paralimibaculum aggregatum</name>
    <dbReference type="NCBI Taxonomy" id="3036245"/>
    <lineage>
        <taxon>Bacteria</taxon>
        <taxon>Pseudomonadati</taxon>
        <taxon>Pseudomonadota</taxon>
        <taxon>Alphaproteobacteria</taxon>
        <taxon>Rhodobacterales</taxon>
        <taxon>Paracoccaceae</taxon>
        <taxon>Paralimibaculum</taxon>
    </lineage>
</organism>
<proteinExistence type="predicted"/>
<dbReference type="EMBL" id="BSYI01000026">
    <property type="protein sequence ID" value="GMG83909.1"/>
    <property type="molecule type" value="Genomic_DNA"/>
</dbReference>
<sequence>MTTSVETGTSFFEQARRKLFETLVQPLRKLQSDPLHASLGLPEESELTPKDVEEILRTVDLADEEDELPENEASRLAETIEDWLAGLVSEQIALSLLIVAKGDMLVKSGRPHDRVPADLMARAQKAFGEIEKLLVQLRGEAANLARQLDGSMGVSKRTELEHAVGQLEKDAKRIADGIPLVAPPIEQALVEAVKGATEAYAKYLFLPKPVILRPEGGVQFVPEPEPEPEPVTYPEGLGGRLMKAIDGFSQRLTEIRKDAGAAIEEKADMLTKAGPEHAKLPAVLVKRLDSMVESARNALGVLRSTAASYAEEEPEVPSHKHSQWLEDREPTRDEIDRQGEQIEKIERSLKSLLEQAVSRAAEDYRLFEQRNRLAETEFAKALSQLRPILEAVETWDAPEAPELLARRRKIEAEAPNNWVAALEAIRAVQRDAIVARDAIEDRFGRYRIAVEQRIEQAVAKRKEKEGRTVRSEFIQAIEAPIAEARSILASGKNLAAATAAMDLANEAYDAAAELVAAIDKLDEIEPLQRDIAKVLDKGAYKALRPKDQAALKARYAELEKGWVKMNPDKAVEAHAVLKEAVLGTGDSFQTRCEAQASWANEMKQLIKDAEKAIKALDTLAAAHPEAGTHGRKYLGQLGTELAAIKALHGGEPSASERAAAKLRIQSIKRTAELYAQLTPEDLAPENRESNPLAEEFFRDQKAGGETAAAELKAKEDFERDLKALKIKHSDCASEESVKADKGEHDAIGRQIKAAENAAKSGDNAGARAMLKRAQQRLDALKNGPPPLDRENLGKIGATWNHASLTFRGKCDDLVTAVRDTAKETPRAGAERDVELALKSTVAAINALDFAPEGRVLGSETSKEADRKRARETALAKIRQASTLISGNPAVRLAVANPFGVDAVASEANSVMKQIELEVLRGV</sequence>
<evidence type="ECO:0000256" key="1">
    <source>
        <dbReference type="SAM" id="MobiDB-lite"/>
    </source>
</evidence>
<evidence type="ECO:0000313" key="2">
    <source>
        <dbReference type="EMBL" id="GMG83909.1"/>
    </source>
</evidence>
<feature type="region of interest" description="Disordered" evidence="1">
    <location>
        <begin position="309"/>
        <end position="331"/>
    </location>
</feature>
<protein>
    <submittedName>
        <fullName evidence="2">Uncharacterized protein</fullName>
    </submittedName>
</protein>